<gene>
    <name evidence="1" type="ORF">Pint_10661</name>
</gene>
<evidence type="ECO:0000313" key="1">
    <source>
        <dbReference type="EMBL" id="KAJ0018974.1"/>
    </source>
</evidence>
<evidence type="ECO:0000313" key="2">
    <source>
        <dbReference type="Proteomes" id="UP001163603"/>
    </source>
</evidence>
<dbReference type="EMBL" id="CM047747">
    <property type="protein sequence ID" value="KAJ0018974.1"/>
    <property type="molecule type" value="Genomic_DNA"/>
</dbReference>
<proteinExistence type="predicted"/>
<keyword evidence="2" id="KW-1185">Reference proteome</keyword>
<accession>A0ACC0XN18</accession>
<sequence length="89" mass="10239">MGEKVDYSVQIKSDTISSIMLATNPTFHAHTKHIEIHYHFIREKVFNKEIEMVYVSTDDEIIDIFTKSLSVEKFIKFKASLGMKNAGTN</sequence>
<organism evidence="1 2">
    <name type="scientific">Pistacia integerrima</name>
    <dbReference type="NCBI Taxonomy" id="434235"/>
    <lineage>
        <taxon>Eukaryota</taxon>
        <taxon>Viridiplantae</taxon>
        <taxon>Streptophyta</taxon>
        <taxon>Embryophyta</taxon>
        <taxon>Tracheophyta</taxon>
        <taxon>Spermatophyta</taxon>
        <taxon>Magnoliopsida</taxon>
        <taxon>eudicotyledons</taxon>
        <taxon>Gunneridae</taxon>
        <taxon>Pentapetalae</taxon>
        <taxon>rosids</taxon>
        <taxon>malvids</taxon>
        <taxon>Sapindales</taxon>
        <taxon>Anacardiaceae</taxon>
        <taxon>Pistacia</taxon>
    </lineage>
</organism>
<name>A0ACC0XN18_9ROSI</name>
<protein>
    <submittedName>
        <fullName evidence="1">Uncharacterized protein</fullName>
    </submittedName>
</protein>
<comment type="caution">
    <text evidence="1">The sequence shown here is derived from an EMBL/GenBank/DDBJ whole genome shotgun (WGS) entry which is preliminary data.</text>
</comment>
<reference evidence="2" key="1">
    <citation type="journal article" date="2023" name="G3 (Bethesda)">
        <title>Genome assembly and association tests identify interacting loci associated with vigor, precocity, and sex in interspecific pistachio rootstocks.</title>
        <authorList>
            <person name="Palmer W."/>
            <person name="Jacygrad E."/>
            <person name="Sagayaradj S."/>
            <person name="Cavanaugh K."/>
            <person name="Han R."/>
            <person name="Bertier L."/>
            <person name="Beede B."/>
            <person name="Kafkas S."/>
            <person name="Golino D."/>
            <person name="Preece J."/>
            <person name="Michelmore R."/>
        </authorList>
    </citation>
    <scope>NUCLEOTIDE SEQUENCE [LARGE SCALE GENOMIC DNA]</scope>
</reference>
<dbReference type="Proteomes" id="UP001163603">
    <property type="component" value="Chromosome 12"/>
</dbReference>